<dbReference type="Proteomes" id="UP000326678">
    <property type="component" value="Chromosome Gxm1"/>
</dbReference>
<gene>
    <name evidence="1" type="ORF">GXM_03008</name>
</gene>
<protein>
    <submittedName>
        <fullName evidence="1">Uncharacterized protein</fullName>
    </submittedName>
</protein>
<organism evidence="1 2">
    <name type="scientific">Nostoc sphaeroides CCNUC1</name>
    <dbReference type="NCBI Taxonomy" id="2653204"/>
    <lineage>
        <taxon>Bacteria</taxon>
        <taxon>Bacillati</taxon>
        <taxon>Cyanobacteriota</taxon>
        <taxon>Cyanophyceae</taxon>
        <taxon>Nostocales</taxon>
        <taxon>Nostocaceae</taxon>
        <taxon>Nostoc</taxon>
    </lineage>
</organism>
<dbReference type="EMBL" id="CP045226">
    <property type="protein sequence ID" value="QFS45531.1"/>
    <property type="molecule type" value="Genomic_DNA"/>
</dbReference>
<sequence length="89" mass="10399">METDPIIRITDEKQINLPVEIESQLIPGDEYRVILKENCIVLEKITQQNLDLDDFLQSLEQLEPDPNQPTLEEISEIVKDVRQQLWSNP</sequence>
<evidence type="ECO:0000313" key="2">
    <source>
        <dbReference type="Proteomes" id="UP000326678"/>
    </source>
</evidence>
<dbReference type="RefSeq" id="WP_152589111.1">
    <property type="nucleotide sequence ID" value="NZ_CP045226.1"/>
</dbReference>
<dbReference type="KEGG" id="nsh:GXM_03008"/>
<name>A0A5P8VYY3_9NOSO</name>
<dbReference type="AlphaFoldDB" id="A0A5P8VYY3"/>
<accession>A0A5P8VYY3</accession>
<keyword evidence="2" id="KW-1185">Reference proteome</keyword>
<reference evidence="1 2" key="1">
    <citation type="submission" date="2019-10" db="EMBL/GenBank/DDBJ databases">
        <title>Genomic and transcriptomic insights into the perfect genentic adaptation of a filamentous nitrogen-fixing cyanobacterium to rice fields.</title>
        <authorList>
            <person name="Chen Z."/>
        </authorList>
    </citation>
    <scope>NUCLEOTIDE SEQUENCE [LARGE SCALE GENOMIC DNA]</scope>
    <source>
        <strain evidence="1">CCNUC1</strain>
    </source>
</reference>
<proteinExistence type="predicted"/>
<evidence type="ECO:0000313" key="1">
    <source>
        <dbReference type="EMBL" id="QFS45531.1"/>
    </source>
</evidence>